<dbReference type="PIRSF" id="PIRSF017082">
    <property type="entry name" value="YflP"/>
    <property type="match status" value="1"/>
</dbReference>
<dbReference type="PROSITE" id="PS51318">
    <property type="entry name" value="TAT"/>
    <property type="match status" value="1"/>
</dbReference>
<dbReference type="Proteomes" id="UP001524642">
    <property type="component" value="Unassembled WGS sequence"/>
</dbReference>
<gene>
    <name evidence="3" type="ORF">NRP21_20150</name>
</gene>
<keyword evidence="2" id="KW-0732">Signal</keyword>
<dbReference type="PANTHER" id="PTHR42928">
    <property type="entry name" value="TRICARBOXYLATE-BINDING PROTEIN"/>
    <property type="match status" value="1"/>
</dbReference>
<dbReference type="InterPro" id="IPR042100">
    <property type="entry name" value="Bug_dom1"/>
</dbReference>
<evidence type="ECO:0000313" key="4">
    <source>
        <dbReference type="Proteomes" id="UP001524642"/>
    </source>
</evidence>
<dbReference type="Gene3D" id="3.40.190.150">
    <property type="entry name" value="Bordetella uptake gene, domain 1"/>
    <property type="match status" value="1"/>
</dbReference>
<name>A0ABT1X8E4_9PROT</name>
<dbReference type="Gene3D" id="3.40.190.10">
    <property type="entry name" value="Periplasmic binding protein-like II"/>
    <property type="match status" value="1"/>
</dbReference>
<dbReference type="InterPro" id="IPR006311">
    <property type="entry name" value="TAT_signal"/>
</dbReference>
<dbReference type="EMBL" id="JANJOU010000020">
    <property type="protein sequence ID" value="MCR0984374.1"/>
    <property type="molecule type" value="Genomic_DNA"/>
</dbReference>
<feature type="chain" id="PRO_5045326937" evidence="2">
    <location>
        <begin position="29"/>
        <end position="334"/>
    </location>
</feature>
<evidence type="ECO:0000256" key="1">
    <source>
        <dbReference type="ARBA" id="ARBA00006987"/>
    </source>
</evidence>
<feature type="signal peptide" evidence="2">
    <location>
        <begin position="1"/>
        <end position="28"/>
    </location>
</feature>
<dbReference type="InterPro" id="IPR005064">
    <property type="entry name" value="BUG"/>
</dbReference>
<protein>
    <submittedName>
        <fullName evidence="3">Tripartite tricarboxylate transporter substrate-binding protein</fullName>
    </submittedName>
</protein>
<comment type="caution">
    <text evidence="3">The sequence shown here is derived from an EMBL/GenBank/DDBJ whole genome shotgun (WGS) entry which is preliminary data.</text>
</comment>
<dbReference type="SUPFAM" id="SSF53850">
    <property type="entry name" value="Periplasmic binding protein-like II"/>
    <property type="match status" value="1"/>
</dbReference>
<evidence type="ECO:0000313" key="3">
    <source>
        <dbReference type="EMBL" id="MCR0984374.1"/>
    </source>
</evidence>
<sequence>MSHPPGMARRRALGLLATAALAPAAAQAQGSARAAWPDRPIRFIQGFGAGGTTDIVARIIAPPLAAALGQPVVVENRPGAGGTMAAETLARARDGHTLMLINNGYAVSAALYRRLPYDPLADVEPVAMVASVGLVLLAGTGPEAPRDMAELSRRAKASPDALHIATVGVGSTQHFVAEAIQAAADFRVTHVPYRGTPAALVALRNGEVELVVEPASSVLGQIKGGEARALAITSRERSPLLPEVPTVAELLGAPDFDIQTWYAIAAPGGTPPEVVTRLTEATRAVLADPALRARLGELGLAPRAPMAPEAVKAAVHGEIGRWGEVIERAKIERQ</sequence>
<dbReference type="PANTHER" id="PTHR42928:SF5">
    <property type="entry name" value="BLR1237 PROTEIN"/>
    <property type="match status" value="1"/>
</dbReference>
<proteinExistence type="inferred from homology"/>
<dbReference type="Pfam" id="PF03401">
    <property type="entry name" value="TctC"/>
    <property type="match status" value="1"/>
</dbReference>
<comment type="similarity">
    <text evidence="1">Belongs to the UPF0065 (bug) family.</text>
</comment>
<evidence type="ECO:0000256" key="2">
    <source>
        <dbReference type="SAM" id="SignalP"/>
    </source>
</evidence>
<keyword evidence="4" id="KW-1185">Reference proteome</keyword>
<accession>A0ABT1X8E4</accession>
<dbReference type="RefSeq" id="WP_257718026.1">
    <property type="nucleotide sequence ID" value="NZ_JANJOU010000020.1"/>
</dbReference>
<organism evidence="3 4">
    <name type="scientific">Roseomonas populi</name>
    <dbReference type="NCBI Taxonomy" id="3121582"/>
    <lineage>
        <taxon>Bacteria</taxon>
        <taxon>Pseudomonadati</taxon>
        <taxon>Pseudomonadota</taxon>
        <taxon>Alphaproteobacteria</taxon>
        <taxon>Acetobacterales</taxon>
        <taxon>Roseomonadaceae</taxon>
        <taxon>Roseomonas</taxon>
    </lineage>
</organism>
<reference evidence="3 4" key="1">
    <citation type="submission" date="2022-06" db="EMBL/GenBank/DDBJ databases">
        <title>Roseomonas CN29.</title>
        <authorList>
            <person name="Cheng Y."/>
            <person name="He X."/>
        </authorList>
    </citation>
    <scope>NUCLEOTIDE SEQUENCE [LARGE SCALE GENOMIC DNA]</scope>
    <source>
        <strain evidence="3 4">CN29</strain>
    </source>
</reference>